<gene>
    <name evidence="1" type="ORF">PPRIM_AZ9-3.1.T1970004</name>
</gene>
<dbReference type="AlphaFoldDB" id="A0A8S1QRA9"/>
<evidence type="ECO:0000313" key="1">
    <source>
        <dbReference type="EMBL" id="CAD8117374.1"/>
    </source>
</evidence>
<proteinExistence type="predicted"/>
<comment type="caution">
    <text evidence="1">The sequence shown here is derived from an EMBL/GenBank/DDBJ whole genome shotgun (WGS) entry which is preliminary data.</text>
</comment>
<evidence type="ECO:0000313" key="2">
    <source>
        <dbReference type="Proteomes" id="UP000688137"/>
    </source>
</evidence>
<reference evidence="1" key="1">
    <citation type="submission" date="2021-01" db="EMBL/GenBank/DDBJ databases">
        <authorList>
            <consortium name="Genoscope - CEA"/>
            <person name="William W."/>
        </authorList>
    </citation>
    <scope>NUCLEOTIDE SEQUENCE</scope>
</reference>
<dbReference type="Proteomes" id="UP000688137">
    <property type="component" value="Unassembled WGS sequence"/>
</dbReference>
<dbReference type="EMBL" id="CAJJDM010000206">
    <property type="protein sequence ID" value="CAD8117374.1"/>
    <property type="molecule type" value="Genomic_DNA"/>
</dbReference>
<accession>A0A8S1QRA9</accession>
<protein>
    <submittedName>
        <fullName evidence="1">Uncharacterized protein</fullName>
    </submittedName>
</protein>
<name>A0A8S1QRA9_PARPR</name>
<sequence length="170" mass="20138">MEQWQKDLNNVMTEITFNMMVVMNVNFPAKMNVKFAIKINVQIITRLIYVKQDINQFIINVIQFVEIQQLHQMNNVMMLMKYLLMDAINVNFLVHNSAQIVQMDNVQNVNLIMKFRIIFVQMFVAMVLNQNQKNAMIIIKYLKMDVLINVKLKLIGNAHKQILKLVYVFK</sequence>
<keyword evidence="2" id="KW-1185">Reference proteome</keyword>
<organism evidence="1 2">
    <name type="scientific">Paramecium primaurelia</name>
    <dbReference type="NCBI Taxonomy" id="5886"/>
    <lineage>
        <taxon>Eukaryota</taxon>
        <taxon>Sar</taxon>
        <taxon>Alveolata</taxon>
        <taxon>Ciliophora</taxon>
        <taxon>Intramacronucleata</taxon>
        <taxon>Oligohymenophorea</taxon>
        <taxon>Peniculida</taxon>
        <taxon>Parameciidae</taxon>
        <taxon>Paramecium</taxon>
    </lineage>
</organism>